<dbReference type="EMBL" id="KB932853">
    <property type="protein sequence ID" value="EOO03201.1"/>
    <property type="molecule type" value="Genomic_DNA"/>
</dbReference>
<keyword evidence="2 6" id="KW-0812">Transmembrane</keyword>
<dbReference type="HOGENOM" id="CLU_028200_24_0_1"/>
<protein>
    <submittedName>
        <fullName evidence="8">Putative integral membrane protein</fullName>
    </submittedName>
</protein>
<dbReference type="AlphaFoldDB" id="R8BV06"/>
<comment type="subcellular location">
    <subcellularLocation>
        <location evidence="1">Membrane</location>
        <topology evidence="1">Multi-pass membrane protein</topology>
    </subcellularLocation>
</comment>
<dbReference type="eggNOG" id="ENOG502RVXB">
    <property type="taxonomic scope" value="Eukaryota"/>
</dbReference>
<dbReference type="Proteomes" id="UP000014074">
    <property type="component" value="Unassembled WGS sequence"/>
</dbReference>
<feature type="transmembrane region" description="Helical" evidence="6">
    <location>
        <begin position="69"/>
        <end position="90"/>
    </location>
</feature>
<keyword evidence="4 6" id="KW-0472">Membrane</keyword>
<dbReference type="PANTHER" id="PTHR33048">
    <property type="entry name" value="PTH11-LIKE INTEGRAL MEMBRANE PROTEIN (AFU_ORTHOLOGUE AFUA_5G11245)"/>
    <property type="match status" value="1"/>
</dbReference>
<evidence type="ECO:0000313" key="8">
    <source>
        <dbReference type="EMBL" id="EOO03201.1"/>
    </source>
</evidence>
<dbReference type="OrthoDB" id="5417887at2759"/>
<proteinExistence type="inferred from homology"/>
<name>R8BV06_PHAM7</name>
<evidence type="ECO:0000256" key="1">
    <source>
        <dbReference type="ARBA" id="ARBA00004141"/>
    </source>
</evidence>
<keyword evidence="9" id="KW-1185">Reference proteome</keyword>
<comment type="similarity">
    <text evidence="5">Belongs to the SAT4 family.</text>
</comment>
<evidence type="ECO:0000256" key="3">
    <source>
        <dbReference type="ARBA" id="ARBA00022989"/>
    </source>
</evidence>
<evidence type="ECO:0000256" key="5">
    <source>
        <dbReference type="ARBA" id="ARBA00038359"/>
    </source>
</evidence>
<dbReference type="Pfam" id="PF20684">
    <property type="entry name" value="Fung_rhodopsin"/>
    <property type="match status" value="1"/>
</dbReference>
<accession>R8BV06</accession>
<dbReference type="GeneID" id="19321421"/>
<feature type="domain" description="Rhodopsin" evidence="7">
    <location>
        <begin position="5"/>
        <end position="160"/>
    </location>
</feature>
<evidence type="ECO:0000256" key="6">
    <source>
        <dbReference type="SAM" id="Phobius"/>
    </source>
</evidence>
<dbReference type="RefSeq" id="XP_007912067.1">
    <property type="nucleotide sequence ID" value="XM_007913876.1"/>
</dbReference>
<dbReference type="InterPro" id="IPR049326">
    <property type="entry name" value="Rhodopsin_dom_fungi"/>
</dbReference>
<evidence type="ECO:0000256" key="2">
    <source>
        <dbReference type="ARBA" id="ARBA00022692"/>
    </source>
</evidence>
<feature type="transmembrane region" description="Helical" evidence="6">
    <location>
        <begin position="121"/>
        <end position="139"/>
    </location>
</feature>
<organism evidence="8 9">
    <name type="scientific">Phaeoacremonium minimum (strain UCR-PA7)</name>
    <name type="common">Esca disease fungus</name>
    <name type="synonym">Togninia minima</name>
    <dbReference type="NCBI Taxonomy" id="1286976"/>
    <lineage>
        <taxon>Eukaryota</taxon>
        <taxon>Fungi</taxon>
        <taxon>Dikarya</taxon>
        <taxon>Ascomycota</taxon>
        <taxon>Pezizomycotina</taxon>
        <taxon>Sordariomycetes</taxon>
        <taxon>Sordariomycetidae</taxon>
        <taxon>Togniniales</taxon>
        <taxon>Togniniaceae</taxon>
        <taxon>Phaeoacremonium</taxon>
    </lineage>
</organism>
<sequence length="163" mass="18387">MLVVSCSFMSVCVSLGFGKHIWDINFKDIPPFLFFSSFAGFFSILAAAWSKTSFAITLLRISDGWIKKFVWFAIISVNIALGLSGIFQWAQCMPVQKLWNREIEGKCWPATVQKYNISTSAYSGVIDICLALLPWKIIWSLTMNKKEKIGVVLAMSMGVFQHN</sequence>
<evidence type="ECO:0000259" key="7">
    <source>
        <dbReference type="Pfam" id="PF20684"/>
    </source>
</evidence>
<gene>
    <name evidence="8" type="ORF">UCRPA7_1288</name>
</gene>
<reference evidence="9" key="1">
    <citation type="journal article" date="2013" name="Genome Announc.">
        <title>Draft genome sequence of the ascomycete Phaeoacremonium aleophilum strain UCR-PA7, a causal agent of the esca disease complex in grapevines.</title>
        <authorList>
            <person name="Blanco-Ulate B."/>
            <person name="Rolshausen P."/>
            <person name="Cantu D."/>
        </authorList>
    </citation>
    <scope>NUCLEOTIDE SEQUENCE [LARGE SCALE GENOMIC DNA]</scope>
    <source>
        <strain evidence="9">UCR-PA7</strain>
    </source>
</reference>
<evidence type="ECO:0000313" key="9">
    <source>
        <dbReference type="Proteomes" id="UP000014074"/>
    </source>
</evidence>
<dbReference type="PANTHER" id="PTHR33048:SF42">
    <property type="entry name" value="INTEGRAL MEMBRANE PROTEIN"/>
    <property type="match status" value="1"/>
</dbReference>
<keyword evidence="3 6" id="KW-1133">Transmembrane helix</keyword>
<feature type="transmembrane region" description="Helical" evidence="6">
    <location>
        <begin position="28"/>
        <end position="49"/>
    </location>
</feature>
<dbReference type="GO" id="GO:0016020">
    <property type="term" value="C:membrane"/>
    <property type="evidence" value="ECO:0007669"/>
    <property type="project" value="UniProtKB-SubCell"/>
</dbReference>
<dbReference type="KEGG" id="tmn:UCRPA7_1288"/>
<evidence type="ECO:0000256" key="4">
    <source>
        <dbReference type="ARBA" id="ARBA00023136"/>
    </source>
</evidence>
<dbReference type="InterPro" id="IPR052337">
    <property type="entry name" value="SAT4-like"/>
</dbReference>